<organism evidence="10 11">
    <name type="scientific">Brevibacillus fulvus</name>
    <dbReference type="NCBI Taxonomy" id="1125967"/>
    <lineage>
        <taxon>Bacteria</taxon>
        <taxon>Bacillati</taxon>
        <taxon>Bacillota</taxon>
        <taxon>Bacilli</taxon>
        <taxon>Bacillales</taxon>
        <taxon>Paenibacillaceae</taxon>
        <taxon>Brevibacillus</taxon>
    </lineage>
</organism>
<dbReference type="EC" id="3.1.11.6" evidence="5"/>
<keyword evidence="3 5" id="KW-0378">Hydrolase</keyword>
<comment type="similarity">
    <text evidence="5 6">Belongs to the XseA family.</text>
</comment>
<feature type="domain" description="OB-fold nucleic acid binding" evidence="9">
    <location>
        <begin position="7"/>
        <end position="102"/>
    </location>
</feature>
<dbReference type="Pfam" id="PF02601">
    <property type="entry name" value="Exonuc_VII_L"/>
    <property type="match status" value="1"/>
</dbReference>
<evidence type="ECO:0000256" key="2">
    <source>
        <dbReference type="ARBA" id="ARBA00022722"/>
    </source>
</evidence>
<dbReference type="GO" id="GO:0003676">
    <property type="term" value="F:nucleic acid binding"/>
    <property type="evidence" value="ECO:0007669"/>
    <property type="project" value="InterPro"/>
</dbReference>
<evidence type="ECO:0000256" key="6">
    <source>
        <dbReference type="RuleBase" id="RU004355"/>
    </source>
</evidence>
<evidence type="ECO:0000256" key="1">
    <source>
        <dbReference type="ARBA" id="ARBA00022490"/>
    </source>
</evidence>
<feature type="coiled-coil region" evidence="7">
    <location>
        <begin position="266"/>
        <end position="376"/>
    </location>
</feature>
<dbReference type="GO" id="GO:0009318">
    <property type="term" value="C:exodeoxyribonuclease VII complex"/>
    <property type="evidence" value="ECO:0007669"/>
    <property type="project" value="UniProtKB-UniRule"/>
</dbReference>
<dbReference type="InterPro" id="IPR020579">
    <property type="entry name" value="Exonuc_VII_lsu_C"/>
</dbReference>
<comment type="subcellular location">
    <subcellularLocation>
        <location evidence="5 6">Cytoplasm</location>
    </subcellularLocation>
</comment>
<keyword evidence="4 5" id="KW-0269">Exonuclease</keyword>
<comment type="subunit">
    <text evidence="5">Heterooligomer composed of large and small subunits.</text>
</comment>
<evidence type="ECO:0000256" key="3">
    <source>
        <dbReference type="ARBA" id="ARBA00022801"/>
    </source>
</evidence>
<evidence type="ECO:0000313" key="11">
    <source>
        <dbReference type="Proteomes" id="UP000717624"/>
    </source>
</evidence>
<dbReference type="HAMAP" id="MF_00378">
    <property type="entry name" value="Exonuc_7_L"/>
    <property type="match status" value="1"/>
</dbReference>
<name>A0A939BSJ4_9BACL</name>
<dbReference type="Proteomes" id="UP000717624">
    <property type="component" value="Unassembled WGS sequence"/>
</dbReference>
<dbReference type="PANTHER" id="PTHR30008">
    <property type="entry name" value="EXODEOXYRIBONUCLEASE 7 LARGE SUBUNIT"/>
    <property type="match status" value="1"/>
</dbReference>
<evidence type="ECO:0000256" key="4">
    <source>
        <dbReference type="ARBA" id="ARBA00022839"/>
    </source>
</evidence>
<protein>
    <recommendedName>
        <fullName evidence="5">Exodeoxyribonuclease 7 large subunit</fullName>
        <ecNumber evidence="5">3.1.11.6</ecNumber>
    </recommendedName>
    <alternativeName>
        <fullName evidence="5">Exodeoxyribonuclease VII large subunit</fullName>
        <shortName evidence="5">Exonuclease VII large subunit</shortName>
    </alternativeName>
</protein>
<dbReference type="GO" id="GO:0006308">
    <property type="term" value="P:DNA catabolic process"/>
    <property type="evidence" value="ECO:0007669"/>
    <property type="project" value="UniProtKB-UniRule"/>
</dbReference>
<dbReference type="GO" id="GO:0005737">
    <property type="term" value="C:cytoplasm"/>
    <property type="evidence" value="ECO:0007669"/>
    <property type="project" value="UniProtKB-SubCell"/>
</dbReference>
<keyword evidence="1 5" id="KW-0963">Cytoplasm</keyword>
<feature type="domain" description="Exonuclease VII large subunit C-terminal" evidence="8">
    <location>
        <begin position="125"/>
        <end position="438"/>
    </location>
</feature>
<evidence type="ECO:0000256" key="5">
    <source>
        <dbReference type="HAMAP-Rule" id="MF_00378"/>
    </source>
</evidence>
<keyword evidence="11" id="KW-1185">Reference proteome</keyword>
<proteinExistence type="inferred from homology"/>
<gene>
    <name evidence="5" type="primary">xseA</name>
    <name evidence="10" type="ORF">JOD01_000175</name>
</gene>
<comment type="catalytic activity">
    <reaction evidence="5 6">
        <text>Exonucleolytic cleavage in either 5'- to 3'- or 3'- to 5'-direction to yield nucleoside 5'-phosphates.</text>
        <dbReference type="EC" id="3.1.11.6"/>
    </reaction>
</comment>
<evidence type="ECO:0000256" key="7">
    <source>
        <dbReference type="SAM" id="Coils"/>
    </source>
</evidence>
<evidence type="ECO:0000259" key="8">
    <source>
        <dbReference type="Pfam" id="PF02601"/>
    </source>
</evidence>
<dbReference type="GO" id="GO:0008855">
    <property type="term" value="F:exodeoxyribonuclease VII activity"/>
    <property type="evidence" value="ECO:0007669"/>
    <property type="project" value="UniProtKB-UniRule"/>
</dbReference>
<dbReference type="NCBIfam" id="TIGR00237">
    <property type="entry name" value="xseA"/>
    <property type="match status" value="1"/>
</dbReference>
<dbReference type="InterPro" id="IPR025824">
    <property type="entry name" value="OB-fold_nuc-bd_dom"/>
</dbReference>
<dbReference type="AlphaFoldDB" id="A0A939BSJ4"/>
<reference evidence="10" key="1">
    <citation type="submission" date="2021-01" db="EMBL/GenBank/DDBJ databases">
        <title>Genomic Encyclopedia of Type Strains, Phase IV (KMG-IV): sequencing the most valuable type-strain genomes for metagenomic binning, comparative biology and taxonomic classification.</title>
        <authorList>
            <person name="Goeker M."/>
        </authorList>
    </citation>
    <scope>NUCLEOTIDE SEQUENCE</scope>
    <source>
        <strain evidence="10">DSM 25523</strain>
    </source>
</reference>
<comment type="function">
    <text evidence="5">Bidirectionally degrades single-stranded DNA into large acid-insoluble oligonucleotides, which are then degraded further into small acid-soluble oligonucleotides.</text>
</comment>
<keyword evidence="2 5" id="KW-0540">Nuclease</keyword>
<dbReference type="Pfam" id="PF13742">
    <property type="entry name" value="tRNA_anti_2"/>
    <property type="match status" value="1"/>
</dbReference>
<evidence type="ECO:0000313" key="10">
    <source>
        <dbReference type="EMBL" id="MBM7588589.1"/>
    </source>
</evidence>
<accession>A0A939BSJ4</accession>
<dbReference type="CDD" id="cd04489">
    <property type="entry name" value="ExoVII_LU_OBF"/>
    <property type="match status" value="1"/>
</dbReference>
<comment type="caution">
    <text evidence="10">The sequence shown here is derived from an EMBL/GenBank/DDBJ whole genome shotgun (WGS) entry which is preliminary data.</text>
</comment>
<sequence>MRSEEIWSVSQLNRVVKQVLEREERLADIWIRGEISNFVHHSSGHMYFTLKDKESRLRVVMFASYNRFLKFMPKDGTKAIVRGSISAFERDGTYQLYAREMQPDGIGSLYLAFEQLKAKLAAEGLFATERKRPLPRFPKRVGVVTSPTGAAIRDICTTIRRRFPQAAVVIAPAIVQGTEAPSSIISAISLLNRQMDIDVLIVGRGGGSIEELWAFNDEQVARAIASSRIPVISAVGHETDFTIADFVADVRAATPTAAAELAVPHYLELQERVKDLDSRLRRSVQNQLADQRNRLQRLRQSYVLRQPLRRFEETRERLDKLQMELAAAMRMLLNRRREQLTLVHQRVERFRIGQKVNERREQIVRLQERLQKTMQTQVNQAELALIAKIAQLDALSPLKVMQRGFSLVYREGELVKSVKQVTVGQPLVIRLQDGTVDTRVAEITREDKPNGSQEK</sequence>
<keyword evidence="7" id="KW-0175">Coiled coil</keyword>
<dbReference type="RefSeq" id="WP_204516338.1">
    <property type="nucleotide sequence ID" value="NZ_BAABIN010000009.1"/>
</dbReference>
<dbReference type="PANTHER" id="PTHR30008:SF0">
    <property type="entry name" value="EXODEOXYRIBONUCLEASE 7 LARGE SUBUNIT"/>
    <property type="match status" value="1"/>
</dbReference>
<evidence type="ECO:0000259" key="9">
    <source>
        <dbReference type="Pfam" id="PF13742"/>
    </source>
</evidence>
<dbReference type="EMBL" id="JAFBEB010000001">
    <property type="protein sequence ID" value="MBM7588589.1"/>
    <property type="molecule type" value="Genomic_DNA"/>
</dbReference>
<dbReference type="InterPro" id="IPR003753">
    <property type="entry name" value="Exonuc_VII_L"/>
</dbReference>